<dbReference type="Proteomes" id="UP000243876">
    <property type="component" value="Unassembled WGS sequence"/>
</dbReference>
<dbReference type="Pfam" id="PF25304">
    <property type="entry name" value="WHD_eIF2D"/>
    <property type="match status" value="1"/>
</dbReference>
<dbReference type="InterPro" id="IPR041366">
    <property type="entry name" value="Pre-PUA"/>
</dbReference>
<dbReference type="InterPro" id="IPR057429">
    <property type="entry name" value="WH_eIF2D"/>
</dbReference>
<dbReference type="Pfam" id="PF17832">
    <property type="entry name" value="Pre-PUA"/>
    <property type="match status" value="1"/>
</dbReference>
<feature type="domain" description="SUI1" evidence="2">
    <location>
        <begin position="522"/>
        <end position="587"/>
    </location>
</feature>
<dbReference type="InterPro" id="IPR036877">
    <property type="entry name" value="SUI1_dom_sf"/>
</dbReference>
<dbReference type="EMBL" id="CENE01000017">
    <property type="protein sequence ID" value="CEQ41774.1"/>
    <property type="molecule type" value="Genomic_DNA"/>
</dbReference>
<proteinExistence type="predicted"/>
<dbReference type="PROSITE" id="PS50296">
    <property type="entry name" value="SUI1"/>
    <property type="match status" value="1"/>
</dbReference>
<protein>
    <submittedName>
        <fullName evidence="3">SPOSA6832_03521-mRNA-1:cds</fullName>
    </submittedName>
</protein>
<dbReference type="InterPro" id="IPR039757">
    <property type="entry name" value="EIF2D"/>
</dbReference>
<dbReference type="Gene3D" id="3.30.780.10">
    <property type="entry name" value="SUI1-like domain"/>
    <property type="match status" value="1"/>
</dbReference>
<dbReference type="PANTHER" id="PTHR12217:SF4">
    <property type="entry name" value="EUKARYOTIC TRANSLATION INITIATION FACTOR 2D"/>
    <property type="match status" value="1"/>
</dbReference>
<dbReference type="PROSITE" id="PS50890">
    <property type="entry name" value="PUA"/>
    <property type="match status" value="1"/>
</dbReference>
<keyword evidence="4" id="KW-1185">Reference proteome</keyword>
<dbReference type="GO" id="GO:0001731">
    <property type="term" value="P:formation of translation preinitiation complex"/>
    <property type="evidence" value="ECO:0007669"/>
    <property type="project" value="InterPro"/>
</dbReference>
<reference evidence="4" key="1">
    <citation type="submission" date="2015-02" db="EMBL/GenBank/DDBJ databases">
        <authorList>
            <person name="Gon?alves P."/>
        </authorList>
    </citation>
    <scope>NUCLEOTIDE SEQUENCE [LARGE SCALE GENOMIC DNA]</scope>
</reference>
<gene>
    <name evidence="3" type="primary">SPOSA6832_03521</name>
</gene>
<dbReference type="SUPFAM" id="SSF88697">
    <property type="entry name" value="PUA domain-like"/>
    <property type="match status" value="1"/>
</dbReference>
<evidence type="ECO:0000313" key="4">
    <source>
        <dbReference type="Proteomes" id="UP000243876"/>
    </source>
</evidence>
<organism evidence="3 4">
    <name type="scientific">Sporidiobolus salmonicolor</name>
    <name type="common">Yeast-like fungus</name>
    <name type="synonym">Sporobolomyces salmonicolor</name>
    <dbReference type="NCBI Taxonomy" id="5005"/>
    <lineage>
        <taxon>Eukaryota</taxon>
        <taxon>Fungi</taxon>
        <taxon>Dikarya</taxon>
        <taxon>Basidiomycota</taxon>
        <taxon>Pucciniomycotina</taxon>
        <taxon>Microbotryomycetes</taxon>
        <taxon>Sporidiobolales</taxon>
        <taxon>Sporidiobolaceae</taxon>
        <taxon>Sporobolomyces</taxon>
    </lineage>
</organism>
<dbReference type="OrthoDB" id="199771at2759"/>
<feature type="region of interest" description="Disordered" evidence="1">
    <location>
        <begin position="198"/>
        <end position="221"/>
    </location>
</feature>
<dbReference type="Gene3D" id="3.10.400.20">
    <property type="match status" value="1"/>
</dbReference>
<evidence type="ECO:0000313" key="3">
    <source>
        <dbReference type="EMBL" id="CEQ41774.1"/>
    </source>
</evidence>
<accession>A0A0D6EPB7</accession>
<dbReference type="SUPFAM" id="SSF55159">
    <property type="entry name" value="eIF1-like"/>
    <property type="match status" value="1"/>
</dbReference>
<dbReference type="InterPro" id="IPR048248">
    <property type="entry name" value="PUA_eIF2d-like"/>
</dbReference>
<dbReference type="GO" id="GO:0003743">
    <property type="term" value="F:translation initiation factor activity"/>
    <property type="evidence" value="ECO:0007669"/>
    <property type="project" value="InterPro"/>
</dbReference>
<dbReference type="PANTHER" id="PTHR12217">
    <property type="entry name" value="EUKARYOTIC TRANSLATION INITIATION FACTOR 2D"/>
    <property type="match status" value="1"/>
</dbReference>
<dbReference type="Pfam" id="PF26292">
    <property type="entry name" value="PUA_elF2D"/>
    <property type="match status" value="1"/>
</dbReference>
<name>A0A0D6EPB7_SPOSA</name>
<evidence type="ECO:0000256" key="1">
    <source>
        <dbReference type="SAM" id="MobiDB-lite"/>
    </source>
</evidence>
<feature type="compositionally biased region" description="Low complexity" evidence="1">
    <location>
        <begin position="198"/>
        <end position="214"/>
    </location>
</feature>
<sequence length="602" mass="63226">MFKRPHSAKTTAPLRSSDLRKLRDSLASTFPSSSPHLKKLLPDGTLAAKASTHLDEPLTVYYAPAASSSADADPRLFRIGKGSEGELVPTCYAFDLVPHLLPVLETAEAVVENLQSGSALFAAGVSQRSLRALPDTINEGDLVAIVVAGEFDKVVAVGHLAASKQALLKEDKKGKAVLTLHARGDYLWTSGSGVEASPLSSASAATDPSSAPASTNGDGEVSSLSADVAAISLDSSPSPPPSADLSPTEVDSVLNSALLLSIRSLSSSPNFFPMTASTLYSSHILPARPAGTPLTADLKKSTYKKLQAFMKEGKKRGLLVTKEVKGEVLVMSVNGKHPDVEALRPFRTLAQDAAAEAKAAAASASSSGADASSTAPAPSGAGAVTVQEYFKPGGAVREFLGQVEHDRPTNDLYPPTLLRTSLLSFASKYTLSHPRDQKYLLLSPTSHPSPSSLSLEQLSAMELLAAALLKKGEDLGMVSKEEASKRLRAACTGYWGVRQGGGEETVKKGAPPTVRVQVKNVGKRQVTLVSGHEAWGLFSSEDFAEELKHKSASSTSSSAKKGQTPKVEIMCQGTHDALVTKLLLARGVPKAYVDLDLTKSKK</sequence>
<dbReference type="InterPro" id="IPR001950">
    <property type="entry name" value="SUI1"/>
</dbReference>
<evidence type="ECO:0000259" key="2">
    <source>
        <dbReference type="PROSITE" id="PS50296"/>
    </source>
</evidence>
<dbReference type="AlphaFoldDB" id="A0A0D6EPB7"/>
<dbReference type="Pfam" id="PF01253">
    <property type="entry name" value="SUI1"/>
    <property type="match status" value="1"/>
</dbReference>
<dbReference type="InterPro" id="IPR015947">
    <property type="entry name" value="PUA-like_sf"/>
</dbReference>